<dbReference type="InterPro" id="IPR036179">
    <property type="entry name" value="Ig-like_dom_sf"/>
</dbReference>
<keyword evidence="6" id="KW-1185">Reference proteome</keyword>
<dbReference type="SUPFAM" id="SSF48726">
    <property type="entry name" value="Immunoglobulin"/>
    <property type="match status" value="1"/>
</dbReference>
<dbReference type="OrthoDB" id="10061535at2759"/>
<dbReference type="InterPro" id="IPR013783">
    <property type="entry name" value="Ig-like_fold"/>
</dbReference>
<protein>
    <recommendedName>
        <fullName evidence="3">Ig-like domain-containing protein</fullName>
    </recommendedName>
</protein>
<feature type="region of interest" description="Disordered" evidence="1">
    <location>
        <begin position="1191"/>
        <end position="1228"/>
    </location>
</feature>
<evidence type="ECO:0000259" key="3">
    <source>
        <dbReference type="PROSITE" id="PS50835"/>
    </source>
</evidence>
<reference evidence="6" key="1">
    <citation type="submission" date="2012-12" db="EMBL/GenBank/DDBJ databases">
        <authorList>
            <person name="Hellsten U."/>
            <person name="Grimwood J."/>
            <person name="Chapman J.A."/>
            <person name="Shapiro H."/>
            <person name="Aerts A."/>
            <person name="Otillar R.P."/>
            <person name="Terry A.Y."/>
            <person name="Boore J.L."/>
            <person name="Simakov O."/>
            <person name="Marletaz F."/>
            <person name="Cho S.-J."/>
            <person name="Edsinger-Gonzales E."/>
            <person name="Havlak P."/>
            <person name="Kuo D.-H."/>
            <person name="Larsson T."/>
            <person name="Lv J."/>
            <person name="Arendt D."/>
            <person name="Savage R."/>
            <person name="Osoegawa K."/>
            <person name="de Jong P."/>
            <person name="Lindberg D.R."/>
            <person name="Seaver E.C."/>
            <person name="Weisblat D.A."/>
            <person name="Putnam N.H."/>
            <person name="Grigoriev I.V."/>
            <person name="Rokhsar D.S."/>
        </authorList>
    </citation>
    <scope>NUCLEOTIDE SEQUENCE</scope>
</reference>
<evidence type="ECO:0000313" key="6">
    <source>
        <dbReference type="Proteomes" id="UP000015101"/>
    </source>
</evidence>
<feature type="region of interest" description="Disordered" evidence="1">
    <location>
        <begin position="793"/>
        <end position="822"/>
    </location>
</feature>
<proteinExistence type="predicted"/>
<feature type="compositionally biased region" description="Polar residues" evidence="1">
    <location>
        <begin position="1217"/>
        <end position="1228"/>
    </location>
</feature>
<evidence type="ECO:0000256" key="1">
    <source>
        <dbReference type="SAM" id="MobiDB-lite"/>
    </source>
</evidence>
<evidence type="ECO:0000313" key="5">
    <source>
        <dbReference type="EnsemblMetazoa" id="HelroP165225"/>
    </source>
</evidence>
<dbReference type="CTD" id="20200915"/>
<dbReference type="STRING" id="6412.T1EWG5"/>
<feature type="compositionally biased region" description="Low complexity" evidence="1">
    <location>
        <begin position="794"/>
        <end position="809"/>
    </location>
</feature>
<dbReference type="EMBL" id="KB097639">
    <property type="protein sequence ID" value="ESN93066.1"/>
    <property type="molecule type" value="Genomic_DNA"/>
</dbReference>
<dbReference type="SUPFAM" id="SSF52058">
    <property type="entry name" value="L domain-like"/>
    <property type="match status" value="1"/>
</dbReference>
<feature type="region of interest" description="Disordered" evidence="1">
    <location>
        <begin position="838"/>
        <end position="857"/>
    </location>
</feature>
<dbReference type="HOGENOM" id="CLU_263847_0_0_1"/>
<feature type="compositionally biased region" description="Low complexity" evidence="1">
    <location>
        <begin position="1191"/>
        <end position="1216"/>
    </location>
</feature>
<dbReference type="Proteomes" id="UP000015101">
    <property type="component" value="Unassembled WGS sequence"/>
</dbReference>
<feature type="compositionally biased region" description="Polar residues" evidence="1">
    <location>
        <begin position="952"/>
        <end position="966"/>
    </location>
</feature>
<dbReference type="Gene3D" id="3.80.10.10">
    <property type="entry name" value="Ribonuclease Inhibitor"/>
    <property type="match status" value="1"/>
</dbReference>
<evidence type="ECO:0000256" key="2">
    <source>
        <dbReference type="SAM" id="Phobius"/>
    </source>
</evidence>
<sequence>MQNVGASVDVKFHKLDVKLCIFIIFIWLGLVKTKSQRLECVVTGGSQSFINCNGYGLNLKNVSHLTLRDVLISVQSEDVVSDSGLISSKDATVIASSNTTLNLDFSYNEIQVLEFSPFTELQGLRGLNISHNHIREILADGIILDDLISLDISFNYLTTLSLKLTYMLPSLEYLNISANHFLSISIPNFDNLRILVLKSSNFLANITGRLQNSLQNVIIEDNKELKYISNEVFENLTSLSLLDLKFNNLNSFTFLENISRHQIPLINVAGNAFKCHCYEMSIVFKVFNFLISLENASKLIGFSCVDDFNSIEYSSLFELYQGCTRYIQSIQSGIYLARVNKPLVVPCSWKAKQDNETSSLFLTLSSSLASSPPLPSNFLVFWVTNRNTTFYRNSNTTLSLYNSYNDDSQLSRFSILPNNNLMIRDVSTSDAGRFVCYVASNATTFEDEFTFHNHTNNITSAIGSKLKTLLTRSSMQIMSNFTVIIKLDYSILSTTTICSIIVGFLTAAAFSFLSIILAVARYTANNCSKKAKRKKKSIREILVKMSGFKSAQMDRLSAYKSAKMDQLLAFKSATMDQFSAFKLARIDRLRTYKQSTVTTVLSHMDRMREHYYNQSTRIKENCSLQVDRLRETYENGCGRLKDYKCQRIEKMRENYLIQVNKIREYGLQQISRLRDQYKMQQQYLLKLLELIEVGNCMTVIEAECLKTESAIFNTDIPINIDANSLGVVGGVGEMDGSGDQSDGEIIIEPGPVLGDVREGDGNSAAAAGGGGGASGRLHNCKVHYKINLTSKCGNNNNNKNNNNNNNNNNYDSEDDISNQAHSSTRHIGCINFETCKGHSHPSHHPLPNESGMQSTTDDICDDEFDLELTKSISEIERICREGIEKSVEHFQHCFFISDHSHIPERGIQSNKECDNRDKRGEAQRCSDDEEVFVDCYTTPPTSQTKKKLKATSKGTRSCQSTSTSPTHSLPNYNFSSFFFNDDDDDGCEFYRKKKKEKKINKDSKSRLSQRENFYIEDNRLVNFSSLNLLKKENKGGLEKNNVNKNKICNNNNVEKVINNDDAANNRSSTNVAQHDQQVCPAKKNRPLSLLCLKPPKSHRQKTSYSPNVVYNNNNNNNNFDCSTDDKMVSLLSMKPHLISSTQTQLSCSSYNTARDGEEDYEDVDDHNDVGGILDDDSKIVFVVVGDSVAEATTSTSATTTTTTTNNNKNNNKNNNNIPASTSISTSNSGAYATTTTSISCTPVANTTATTSTTTTTTTIAAAAAAAATTTTN</sequence>
<reference evidence="4 6" key="2">
    <citation type="journal article" date="2013" name="Nature">
        <title>Insights into bilaterian evolution from three spiralian genomes.</title>
        <authorList>
            <person name="Simakov O."/>
            <person name="Marletaz F."/>
            <person name="Cho S.J."/>
            <person name="Edsinger-Gonzales E."/>
            <person name="Havlak P."/>
            <person name="Hellsten U."/>
            <person name="Kuo D.H."/>
            <person name="Larsson T."/>
            <person name="Lv J."/>
            <person name="Arendt D."/>
            <person name="Savage R."/>
            <person name="Osoegawa K."/>
            <person name="de Jong P."/>
            <person name="Grimwood J."/>
            <person name="Chapman J.A."/>
            <person name="Shapiro H."/>
            <person name="Aerts A."/>
            <person name="Otillar R.P."/>
            <person name="Terry A.Y."/>
            <person name="Boore J.L."/>
            <person name="Grigoriev I.V."/>
            <person name="Lindberg D.R."/>
            <person name="Seaver E.C."/>
            <person name="Weisblat D.A."/>
            <person name="Putnam N.H."/>
            <person name="Rokhsar D.S."/>
        </authorList>
    </citation>
    <scope>NUCLEOTIDE SEQUENCE</scope>
</reference>
<dbReference type="AlphaFoldDB" id="T1EWG5"/>
<keyword evidence="2" id="KW-0472">Membrane</keyword>
<organism evidence="5 6">
    <name type="scientific">Helobdella robusta</name>
    <name type="common">Californian leech</name>
    <dbReference type="NCBI Taxonomy" id="6412"/>
    <lineage>
        <taxon>Eukaryota</taxon>
        <taxon>Metazoa</taxon>
        <taxon>Spiralia</taxon>
        <taxon>Lophotrochozoa</taxon>
        <taxon>Annelida</taxon>
        <taxon>Clitellata</taxon>
        <taxon>Hirudinea</taxon>
        <taxon>Rhynchobdellida</taxon>
        <taxon>Glossiphoniidae</taxon>
        <taxon>Helobdella</taxon>
    </lineage>
</organism>
<dbReference type="InterPro" id="IPR032675">
    <property type="entry name" value="LRR_dom_sf"/>
</dbReference>
<dbReference type="RefSeq" id="XP_009029322.1">
    <property type="nucleotide sequence ID" value="XM_009031074.1"/>
</dbReference>
<dbReference type="Gene3D" id="2.60.40.10">
    <property type="entry name" value="Immunoglobulins"/>
    <property type="match status" value="1"/>
</dbReference>
<evidence type="ECO:0000313" key="4">
    <source>
        <dbReference type="EMBL" id="ESN93066.1"/>
    </source>
</evidence>
<dbReference type="EMBL" id="AMQM01001995">
    <property type="status" value="NOT_ANNOTATED_CDS"/>
    <property type="molecule type" value="Genomic_DNA"/>
</dbReference>
<dbReference type="InterPro" id="IPR007110">
    <property type="entry name" value="Ig-like_dom"/>
</dbReference>
<dbReference type="KEGG" id="hro:HELRODRAFT_165225"/>
<accession>T1EWG5</accession>
<feature type="transmembrane region" description="Helical" evidence="2">
    <location>
        <begin position="12"/>
        <end position="30"/>
    </location>
</feature>
<dbReference type="PROSITE" id="PS50835">
    <property type="entry name" value="IG_LIKE"/>
    <property type="match status" value="1"/>
</dbReference>
<name>T1EWG5_HELRO</name>
<dbReference type="PANTHER" id="PTHR16148">
    <property type="entry name" value="NF-KAPPA-B-REPRESSING FACTOR-RELATED"/>
    <property type="match status" value="1"/>
</dbReference>
<keyword evidence="2" id="KW-0812">Transmembrane</keyword>
<feature type="domain" description="Ig-like" evidence="3">
    <location>
        <begin position="342"/>
        <end position="450"/>
    </location>
</feature>
<reference evidence="5" key="3">
    <citation type="submission" date="2015-06" db="UniProtKB">
        <authorList>
            <consortium name="EnsemblMetazoa"/>
        </authorList>
    </citation>
    <scope>IDENTIFICATION</scope>
</reference>
<keyword evidence="2" id="KW-1133">Transmembrane helix</keyword>
<dbReference type="eggNOG" id="KOG0619">
    <property type="taxonomic scope" value="Eukaryota"/>
</dbReference>
<gene>
    <name evidence="5" type="primary">20200915</name>
    <name evidence="4" type="ORF">HELRODRAFT_165225</name>
</gene>
<dbReference type="InParanoid" id="T1EWG5"/>
<dbReference type="EnsemblMetazoa" id="HelroT165225">
    <property type="protein sequence ID" value="HelroP165225"/>
    <property type="gene ID" value="HelroG165225"/>
</dbReference>
<feature type="region of interest" description="Disordered" evidence="1">
    <location>
        <begin position="942"/>
        <end position="966"/>
    </location>
</feature>
<dbReference type="PANTHER" id="PTHR16148:SF11">
    <property type="entry name" value="CDKN2A-INTERACTING PROTEIN"/>
    <property type="match status" value="1"/>
</dbReference>
<dbReference type="GeneID" id="20200915"/>
<feature type="transmembrane region" description="Helical" evidence="2">
    <location>
        <begin position="500"/>
        <end position="524"/>
    </location>
</feature>